<protein>
    <submittedName>
        <fullName evidence="4">Uncharacterized protein</fullName>
    </submittedName>
</protein>
<feature type="chain" id="PRO_5030177697" evidence="3">
    <location>
        <begin position="25"/>
        <end position="116"/>
    </location>
</feature>
<dbReference type="EMBL" id="BASZ01000001">
    <property type="protein sequence ID" value="GAD47847.1"/>
    <property type="molecule type" value="Genomic_DNA"/>
</dbReference>
<dbReference type="RefSeq" id="WP_021688754.1">
    <property type="nucleotide sequence ID" value="NZ_BASZ01000001.1"/>
</dbReference>
<evidence type="ECO:0000256" key="3">
    <source>
        <dbReference type="SAM" id="SignalP"/>
    </source>
</evidence>
<dbReference type="OrthoDB" id="7507859at2"/>
<dbReference type="AlphaFoldDB" id="U2YIE8"/>
<dbReference type="Proteomes" id="UP000016568">
    <property type="component" value="Unassembled WGS sequence"/>
</dbReference>
<comment type="caution">
    <text evidence="4">The sequence shown here is derived from an EMBL/GenBank/DDBJ whole genome shotgun (WGS) entry which is preliminary data.</text>
</comment>
<organism evidence="4 5">
    <name type="scientific">Caenibius tardaugens NBRC 16725</name>
    <dbReference type="NCBI Taxonomy" id="1219035"/>
    <lineage>
        <taxon>Bacteria</taxon>
        <taxon>Pseudomonadati</taxon>
        <taxon>Pseudomonadota</taxon>
        <taxon>Alphaproteobacteria</taxon>
        <taxon>Sphingomonadales</taxon>
        <taxon>Erythrobacteraceae</taxon>
        <taxon>Caenibius</taxon>
    </lineage>
</organism>
<keyword evidence="1" id="KW-0175">Coiled coil</keyword>
<feature type="coiled-coil region" evidence="1">
    <location>
        <begin position="31"/>
        <end position="72"/>
    </location>
</feature>
<gene>
    <name evidence="4" type="ORF">NT2_01_06210</name>
</gene>
<keyword evidence="3" id="KW-0732">Signal</keyword>
<keyword evidence="5" id="KW-1185">Reference proteome</keyword>
<sequence length="116" mass="13160">MRKFMIATPLALAAAAVLATPASAAPGFTNGRQAAQEIQQLERQVDRAEQRNQISRREATQLNRQVDQLEKLHARYARGGFTRTELRSLDSRINTVKQQLRSSQSDHRPGWNGHRR</sequence>
<evidence type="ECO:0000313" key="5">
    <source>
        <dbReference type="Proteomes" id="UP000016568"/>
    </source>
</evidence>
<name>U2YIE8_9SPHN</name>
<feature type="signal peptide" evidence="3">
    <location>
        <begin position="1"/>
        <end position="24"/>
    </location>
</feature>
<accession>U2YIE8</accession>
<reference evidence="4 5" key="1">
    <citation type="submission" date="2013-09" db="EMBL/GenBank/DDBJ databases">
        <title>Whole genome shotgun sequence of Novosphingobium tardaugens NBRC 16725.</title>
        <authorList>
            <person name="Isaki S."/>
            <person name="Hosoyama A."/>
            <person name="Tsuchikane K."/>
            <person name="Katsumata H."/>
            <person name="Ando Y."/>
            <person name="Yamazaki S."/>
            <person name="Fujita N."/>
        </authorList>
    </citation>
    <scope>NUCLEOTIDE SEQUENCE [LARGE SCALE GENOMIC DNA]</scope>
    <source>
        <strain evidence="4 5">NBRC 16725</strain>
    </source>
</reference>
<dbReference type="KEGG" id="ntd:EGO55_14035"/>
<feature type="region of interest" description="Disordered" evidence="2">
    <location>
        <begin position="95"/>
        <end position="116"/>
    </location>
</feature>
<evidence type="ECO:0000313" key="4">
    <source>
        <dbReference type="EMBL" id="GAD47847.1"/>
    </source>
</evidence>
<evidence type="ECO:0000256" key="1">
    <source>
        <dbReference type="SAM" id="Coils"/>
    </source>
</evidence>
<proteinExistence type="predicted"/>
<evidence type="ECO:0000256" key="2">
    <source>
        <dbReference type="SAM" id="MobiDB-lite"/>
    </source>
</evidence>
<dbReference type="eggNOG" id="ENOG50337Y5">
    <property type="taxonomic scope" value="Bacteria"/>
</dbReference>